<dbReference type="InterPro" id="IPR036291">
    <property type="entry name" value="NAD(P)-bd_dom_sf"/>
</dbReference>
<sequence length="354" mass="37351">MKVFVTGSTGLLGNNLVRELRSQGHDVVALARSVAKAARMLDGTGARVVSGDMRDVDAFADELRECDAVVHTAAYFREYYSPAEGGETHAAALDAVNVKGTLALLDAADKLGVQRFIHVGSSGAVGVNPDGSPGDETTPPSAEQLSNLYFRSKAEGDAKIVDFAARHEIAVIEILPGWMWGPGDAGPTGAGQLYLDFCNGKIPGAPPGGSCTVDARDVARAIVAALTRGHAGERYIVGGEFRTLREILDALADASGRPRLRFAIPAPVALAMAHGSELWAKITRGTPAIPLEGVKAMLLDQRVSSHKAQRDLGATFRPLAETMRDVVGWYDRNAWATAGAKKSADRPTQQASLA</sequence>
<dbReference type="SUPFAM" id="SSF51735">
    <property type="entry name" value="NAD(P)-binding Rossmann-fold domains"/>
    <property type="match status" value="1"/>
</dbReference>
<reference evidence="2 3" key="1">
    <citation type="submission" date="2015-08" db="EMBL/GenBank/DDBJ databases">
        <authorList>
            <person name="Babu N.S."/>
            <person name="Beckwith C.J."/>
            <person name="Beseler K.G."/>
            <person name="Brison A."/>
            <person name="Carone J.V."/>
            <person name="Caskin T.P."/>
            <person name="Diamond M."/>
            <person name="Durham M.E."/>
            <person name="Foxe J.M."/>
            <person name="Go M."/>
            <person name="Henderson B.A."/>
            <person name="Jones I.B."/>
            <person name="McGettigan J.A."/>
            <person name="Micheletti S.J."/>
            <person name="Nasrallah M.E."/>
            <person name="Ortiz D."/>
            <person name="Piller C.R."/>
            <person name="Privatt S.R."/>
            <person name="Schneider S.L."/>
            <person name="Sharp S."/>
            <person name="Smith T.C."/>
            <person name="Stanton J.D."/>
            <person name="Ullery H.E."/>
            <person name="Wilson R.J."/>
            <person name="Serrano M.G."/>
            <person name="Buck G."/>
            <person name="Lee V."/>
            <person name="Wang Y."/>
            <person name="Carvalho R."/>
            <person name="Voegtly L."/>
            <person name="Shi R."/>
            <person name="Duckworth R."/>
            <person name="Johnson A."/>
            <person name="Loviza R."/>
            <person name="Walstead R."/>
            <person name="Shah Z."/>
            <person name="Kiflezghi M."/>
            <person name="Wade K."/>
            <person name="Ball S.L."/>
            <person name="Bradley K.W."/>
            <person name="Asai D.J."/>
            <person name="Bowman C.A."/>
            <person name="Russell D.A."/>
            <person name="Pope W.H."/>
            <person name="Jacobs-Sera D."/>
            <person name="Hendrix R.W."/>
            <person name="Hatfull G.F."/>
        </authorList>
    </citation>
    <scope>NUCLEOTIDE SEQUENCE [LARGE SCALE GENOMIC DNA]</scope>
    <source>
        <strain evidence="2 3">DSM 27648</strain>
    </source>
</reference>
<dbReference type="InterPro" id="IPR051783">
    <property type="entry name" value="NAD(P)-dependent_oxidoreduct"/>
</dbReference>
<keyword evidence="3" id="KW-1185">Reference proteome</keyword>
<dbReference type="Proteomes" id="UP000064967">
    <property type="component" value="Chromosome"/>
</dbReference>
<organism evidence="2 3">
    <name type="scientific">Labilithrix luteola</name>
    <dbReference type="NCBI Taxonomy" id="1391654"/>
    <lineage>
        <taxon>Bacteria</taxon>
        <taxon>Pseudomonadati</taxon>
        <taxon>Myxococcota</taxon>
        <taxon>Polyangia</taxon>
        <taxon>Polyangiales</taxon>
        <taxon>Labilitrichaceae</taxon>
        <taxon>Labilithrix</taxon>
    </lineage>
</organism>
<dbReference type="OrthoDB" id="9814124at2"/>
<feature type="domain" description="NAD-dependent epimerase/dehydratase" evidence="1">
    <location>
        <begin position="3"/>
        <end position="238"/>
    </location>
</feature>
<gene>
    <name evidence="2" type="ORF">AKJ09_00773</name>
</gene>
<dbReference type="AlphaFoldDB" id="A0A0K1PLX1"/>
<name>A0A0K1PLX1_9BACT</name>
<dbReference type="Pfam" id="PF01370">
    <property type="entry name" value="Epimerase"/>
    <property type="match status" value="1"/>
</dbReference>
<dbReference type="GO" id="GO:0005737">
    <property type="term" value="C:cytoplasm"/>
    <property type="evidence" value="ECO:0007669"/>
    <property type="project" value="TreeGrafter"/>
</dbReference>
<dbReference type="STRING" id="1391654.AKJ09_00773"/>
<dbReference type="PANTHER" id="PTHR48079">
    <property type="entry name" value="PROTEIN YEEZ"/>
    <property type="match status" value="1"/>
</dbReference>
<evidence type="ECO:0000259" key="1">
    <source>
        <dbReference type="Pfam" id="PF01370"/>
    </source>
</evidence>
<dbReference type="KEGG" id="llu:AKJ09_00773"/>
<dbReference type="PANTHER" id="PTHR48079:SF6">
    <property type="entry name" value="NAD(P)-BINDING DOMAIN-CONTAINING PROTEIN-RELATED"/>
    <property type="match status" value="1"/>
</dbReference>
<accession>A0A0K1PLX1</accession>
<dbReference type="PATRIC" id="fig|1391654.3.peg.781"/>
<protein>
    <submittedName>
        <fullName evidence="2">Dihydroflavonol-4-reductase</fullName>
    </submittedName>
</protein>
<dbReference type="InterPro" id="IPR001509">
    <property type="entry name" value="Epimerase_deHydtase"/>
</dbReference>
<evidence type="ECO:0000313" key="2">
    <source>
        <dbReference type="EMBL" id="AKU94109.1"/>
    </source>
</evidence>
<proteinExistence type="predicted"/>
<dbReference type="Gene3D" id="3.40.50.720">
    <property type="entry name" value="NAD(P)-binding Rossmann-like Domain"/>
    <property type="match status" value="1"/>
</dbReference>
<dbReference type="EMBL" id="CP012333">
    <property type="protein sequence ID" value="AKU94109.1"/>
    <property type="molecule type" value="Genomic_DNA"/>
</dbReference>
<dbReference type="RefSeq" id="WP_146645760.1">
    <property type="nucleotide sequence ID" value="NZ_CP012333.1"/>
</dbReference>
<evidence type="ECO:0000313" key="3">
    <source>
        <dbReference type="Proteomes" id="UP000064967"/>
    </source>
</evidence>
<dbReference type="GO" id="GO:0004029">
    <property type="term" value="F:aldehyde dehydrogenase (NAD+) activity"/>
    <property type="evidence" value="ECO:0007669"/>
    <property type="project" value="TreeGrafter"/>
</dbReference>